<evidence type="ECO:0000313" key="6">
    <source>
        <dbReference type="Proteomes" id="UP000064967"/>
    </source>
</evidence>
<protein>
    <submittedName>
        <fullName evidence="5">Acetyltransferase, GNAT family</fullName>
    </submittedName>
</protein>
<dbReference type="Pfam" id="PF00583">
    <property type="entry name" value="Acetyltransf_1"/>
    <property type="match status" value="1"/>
</dbReference>
<dbReference type="PANTHER" id="PTHR42919:SF8">
    <property type="entry name" value="N-ALPHA-ACETYLTRANSFERASE 50"/>
    <property type="match status" value="1"/>
</dbReference>
<feature type="domain" description="N-acetyltransferase" evidence="4">
    <location>
        <begin position="23"/>
        <end position="187"/>
    </location>
</feature>
<dbReference type="PATRIC" id="fig|1391654.3.peg.2738"/>
<dbReference type="InterPro" id="IPR016181">
    <property type="entry name" value="Acyl_CoA_acyltransferase"/>
</dbReference>
<accession>A0A0K1PSD1</accession>
<name>A0A0K1PSD1_9BACT</name>
<proteinExistence type="predicted"/>
<evidence type="ECO:0000256" key="2">
    <source>
        <dbReference type="ARBA" id="ARBA00023315"/>
    </source>
</evidence>
<evidence type="ECO:0000313" key="5">
    <source>
        <dbReference type="EMBL" id="AKU96039.1"/>
    </source>
</evidence>
<dbReference type="Proteomes" id="UP000064967">
    <property type="component" value="Chromosome"/>
</dbReference>
<dbReference type="EMBL" id="CP012333">
    <property type="protein sequence ID" value="AKU96039.1"/>
    <property type="molecule type" value="Genomic_DNA"/>
</dbReference>
<feature type="compositionally biased region" description="Basic and acidic residues" evidence="3">
    <location>
        <begin position="208"/>
        <end position="221"/>
    </location>
</feature>
<organism evidence="5 6">
    <name type="scientific">Labilithrix luteola</name>
    <dbReference type="NCBI Taxonomy" id="1391654"/>
    <lineage>
        <taxon>Bacteria</taxon>
        <taxon>Pseudomonadati</taxon>
        <taxon>Myxococcota</taxon>
        <taxon>Polyangia</taxon>
        <taxon>Polyangiales</taxon>
        <taxon>Labilitrichaceae</taxon>
        <taxon>Labilithrix</taxon>
    </lineage>
</organism>
<dbReference type="OrthoDB" id="9804026at2"/>
<dbReference type="CDD" id="cd04301">
    <property type="entry name" value="NAT_SF"/>
    <property type="match status" value="1"/>
</dbReference>
<dbReference type="PANTHER" id="PTHR42919">
    <property type="entry name" value="N-ALPHA-ACETYLTRANSFERASE"/>
    <property type="match status" value="1"/>
</dbReference>
<feature type="region of interest" description="Disordered" evidence="3">
    <location>
        <begin position="1"/>
        <end position="20"/>
    </location>
</feature>
<evidence type="ECO:0000256" key="3">
    <source>
        <dbReference type="SAM" id="MobiDB-lite"/>
    </source>
</evidence>
<dbReference type="PROSITE" id="PS51186">
    <property type="entry name" value="GNAT"/>
    <property type="match status" value="1"/>
</dbReference>
<feature type="region of interest" description="Disordered" evidence="3">
    <location>
        <begin position="192"/>
        <end position="221"/>
    </location>
</feature>
<gene>
    <name evidence="5" type="ORF">AKJ09_02703</name>
</gene>
<keyword evidence="2" id="KW-0012">Acyltransferase</keyword>
<dbReference type="SUPFAM" id="SSF55729">
    <property type="entry name" value="Acyl-CoA N-acyltransferases (Nat)"/>
    <property type="match status" value="1"/>
</dbReference>
<dbReference type="InterPro" id="IPR000182">
    <property type="entry name" value="GNAT_dom"/>
</dbReference>
<dbReference type="AlphaFoldDB" id="A0A0K1PSD1"/>
<sequence>MPSEQAPPPEPTSNTSLRTPPEVRVRRIHRRDLNRTWEFLKLCFRDVNRETVEYQRPRLKKRFLEVYEEEGVEQLLFEATIAKKVIIVGYAECAFEIVGTDNWMNQRYFSNRDMRPLYVEELAVHPELQGQGIGAFILEQIEHLARVRGCTHLVLEVAENNDNALKFYRSRNFYKLDAAIFLAKKVPSEAELLPPRRLKRPPPAKVVEALRAEPAPRRKKD</sequence>
<dbReference type="STRING" id="1391654.AKJ09_02703"/>
<dbReference type="KEGG" id="llu:AKJ09_02703"/>
<dbReference type="InterPro" id="IPR051556">
    <property type="entry name" value="N-term/lysine_N-AcTrnsfr"/>
</dbReference>
<dbReference type="RefSeq" id="WP_146647390.1">
    <property type="nucleotide sequence ID" value="NZ_CP012333.1"/>
</dbReference>
<evidence type="ECO:0000256" key="1">
    <source>
        <dbReference type="ARBA" id="ARBA00022679"/>
    </source>
</evidence>
<keyword evidence="6" id="KW-1185">Reference proteome</keyword>
<feature type="compositionally biased region" description="Pro residues" evidence="3">
    <location>
        <begin position="1"/>
        <end position="11"/>
    </location>
</feature>
<dbReference type="Gene3D" id="3.40.630.30">
    <property type="match status" value="1"/>
</dbReference>
<reference evidence="5 6" key="1">
    <citation type="submission" date="2015-08" db="EMBL/GenBank/DDBJ databases">
        <authorList>
            <person name="Babu N.S."/>
            <person name="Beckwith C.J."/>
            <person name="Beseler K.G."/>
            <person name="Brison A."/>
            <person name="Carone J.V."/>
            <person name="Caskin T.P."/>
            <person name="Diamond M."/>
            <person name="Durham M.E."/>
            <person name="Foxe J.M."/>
            <person name="Go M."/>
            <person name="Henderson B.A."/>
            <person name="Jones I.B."/>
            <person name="McGettigan J.A."/>
            <person name="Micheletti S.J."/>
            <person name="Nasrallah M.E."/>
            <person name="Ortiz D."/>
            <person name="Piller C.R."/>
            <person name="Privatt S.R."/>
            <person name="Schneider S.L."/>
            <person name="Sharp S."/>
            <person name="Smith T.C."/>
            <person name="Stanton J.D."/>
            <person name="Ullery H.E."/>
            <person name="Wilson R.J."/>
            <person name="Serrano M.G."/>
            <person name="Buck G."/>
            <person name="Lee V."/>
            <person name="Wang Y."/>
            <person name="Carvalho R."/>
            <person name="Voegtly L."/>
            <person name="Shi R."/>
            <person name="Duckworth R."/>
            <person name="Johnson A."/>
            <person name="Loviza R."/>
            <person name="Walstead R."/>
            <person name="Shah Z."/>
            <person name="Kiflezghi M."/>
            <person name="Wade K."/>
            <person name="Ball S.L."/>
            <person name="Bradley K.W."/>
            <person name="Asai D.J."/>
            <person name="Bowman C.A."/>
            <person name="Russell D.A."/>
            <person name="Pope W.H."/>
            <person name="Jacobs-Sera D."/>
            <person name="Hendrix R.W."/>
            <person name="Hatfull G.F."/>
        </authorList>
    </citation>
    <scope>NUCLEOTIDE SEQUENCE [LARGE SCALE GENOMIC DNA]</scope>
    <source>
        <strain evidence="5 6">DSM 27648</strain>
    </source>
</reference>
<dbReference type="GO" id="GO:0016747">
    <property type="term" value="F:acyltransferase activity, transferring groups other than amino-acyl groups"/>
    <property type="evidence" value="ECO:0007669"/>
    <property type="project" value="InterPro"/>
</dbReference>
<keyword evidence="1 5" id="KW-0808">Transferase</keyword>
<evidence type="ECO:0000259" key="4">
    <source>
        <dbReference type="PROSITE" id="PS51186"/>
    </source>
</evidence>